<evidence type="ECO:0000256" key="3">
    <source>
        <dbReference type="ARBA" id="ARBA00018753"/>
    </source>
</evidence>
<reference evidence="13" key="1">
    <citation type="journal article" date="2010" name="BMC Genomics">
        <title>Comparative genomic and proteomic analyses of two Mycoplasma agalactiae strains: clues to the macro- and micro-events that are shaping mycoplasma diversity.</title>
        <authorList>
            <person name="Nouvel L.X."/>
            <person name="Sirand-Pugnet P."/>
            <person name="Marenda M.S."/>
            <person name="Sagne E."/>
            <person name="Barbe V."/>
            <person name="Mangenot S."/>
            <person name="Schenowitz C."/>
            <person name="Jacob D."/>
            <person name="Barre A."/>
            <person name="Claverol S."/>
            <person name="Blanchard A."/>
            <person name="Citti C."/>
        </authorList>
    </citation>
    <scope>NUCLEOTIDE SEQUENCE [LARGE SCALE GENOMIC DNA]</scope>
    <source>
        <strain evidence="13">5632</strain>
    </source>
</reference>
<dbReference type="PANTHER" id="PTHR43326">
    <property type="entry name" value="METHIONYL-TRNA SYNTHETASE"/>
    <property type="match status" value="1"/>
</dbReference>
<evidence type="ECO:0000256" key="1">
    <source>
        <dbReference type="ARBA" id="ARBA00003314"/>
    </source>
</evidence>
<evidence type="ECO:0000256" key="4">
    <source>
        <dbReference type="ARBA" id="ARBA00022598"/>
    </source>
</evidence>
<keyword evidence="6 10" id="KW-0067">ATP-binding</keyword>
<dbReference type="Gene3D" id="1.10.730.10">
    <property type="entry name" value="Isoleucyl-tRNA Synthetase, Domain 1"/>
    <property type="match status" value="1"/>
</dbReference>
<dbReference type="Gene3D" id="3.40.50.620">
    <property type="entry name" value="HUPs"/>
    <property type="match status" value="1"/>
</dbReference>
<evidence type="ECO:0000256" key="7">
    <source>
        <dbReference type="ARBA" id="ARBA00022917"/>
    </source>
</evidence>
<evidence type="ECO:0000256" key="9">
    <source>
        <dbReference type="ARBA" id="ARBA00030904"/>
    </source>
</evidence>
<dbReference type="RefSeq" id="WP_013021857.1">
    <property type="nucleotide sequence ID" value="NC_013948.1"/>
</dbReference>
<evidence type="ECO:0000256" key="10">
    <source>
        <dbReference type="RuleBase" id="RU363039"/>
    </source>
</evidence>
<dbReference type="InterPro" id="IPR041872">
    <property type="entry name" value="Anticodon_Met"/>
</dbReference>
<dbReference type="InterPro" id="IPR014729">
    <property type="entry name" value="Rossmann-like_a/b/a_fold"/>
</dbReference>
<evidence type="ECO:0000256" key="5">
    <source>
        <dbReference type="ARBA" id="ARBA00022741"/>
    </source>
</evidence>
<dbReference type="Proteomes" id="UP000006902">
    <property type="component" value="Chromosome"/>
</dbReference>
<dbReference type="GO" id="GO:0006431">
    <property type="term" value="P:methionyl-tRNA aminoacylation"/>
    <property type="evidence" value="ECO:0007669"/>
    <property type="project" value="InterPro"/>
</dbReference>
<protein>
    <recommendedName>
        <fullName evidence="3">Methionine--tRNA ligase</fullName>
        <ecNumber evidence="2">6.1.1.10</ecNumber>
    </recommendedName>
    <alternativeName>
        <fullName evidence="9">Methionyl-tRNA synthetase</fullName>
    </alternativeName>
</protein>
<evidence type="ECO:0000256" key="8">
    <source>
        <dbReference type="ARBA" id="ARBA00023146"/>
    </source>
</evidence>
<dbReference type="SUPFAM" id="SSF47323">
    <property type="entry name" value="Anticodon-binding domain of a subclass of class I aminoacyl-tRNA synthetases"/>
    <property type="match status" value="1"/>
</dbReference>
<dbReference type="FunFam" id="2.170.220.10:FF:000002">
    <property type="entry name" value="Methionine--tRNA ligase"/>
    <property type="match status" value="1"/>
</dbReference>
<evidence type="ECO:0000256" key="2">
    <source>
        <dbReference type="ARBA" id="ARBA00012838"/>
    </source>
</evidence>
<evidence type="ECO:0000313" key="12">
    <source>
        <dbReference type="EMBL" id="CBH40435.1"/>
    </source>
</evidence>
<dbReference type="AlphaFoldDB" id="D3VPM5"/>
<dbReference type="CDD" id="cd07957">
    <property type="entry name" value="Anticodon_Ia_Met"/>
    <property type="match status" value="1"/>
</dbReference>
<dbReference type="GO" id="GO:0005524">
    <property type="term" value="F:ATP binding"/>
    <property type="evidence" value="ECO:0007669"/>
    <property type="project" value="UniProtKB-KW"/>
</dbReference>
<comment type="similarity">
    <text evidence="10">Belongs to the class-I aminoacyl-tRNA synthetase family.</text>
</comment>
<dbReference type="eggNOG" id="COG0143">
    <property type="taxonomic scope" value="Bacteria"/>
</dbReference>
<dbReference type="Gene3D" id="2.170.220.10">
    <property type="match status" value="1"/>
</dbReference>
<evidence type="ECO:0000259" key="11">
    <source>
        <dbReference type="Pfam" id="PF09334"/>
    </source>
</evidence>
<dbReference type="CDD" id="cd00814">
    <property type="entry name" value="MetRS_core"/>
    <property type="match status" value="1"/>
</dbReference>
<name>D3VPM5_MYCAA</name>
<evidence type="ECO:0000256" key="6">
    <source>
        <dbReference type="ARBA" id="ARBA00022840"/>
    </source>
</evidence>
<dbReference type="EMBL" id="FP671138">
    <property type="protein sequence ID" value="CBH40435.1"/>
    <property type="molecule type" value="Genomic_DNA"/>
</dbReference>
<dbReference type="Pfam" id="PF09334">
    <property type="entry name" value="tRNA-synt_1g"/>
    <property type="match status" value="1"/>
</dbReference>
<dbReference type="InterPro" id="IPR014758">
    <property type="entry name" value="Met-tRNA_synth"/>
</dbReference>
<dbReference type="EC" id="6.1.1.10" evidence="2"/>
<dbReference type="InterPro" id="IPR033911">
    <property type="entry name" value="MetRS_core"/>
</dbReference>
<keyword evidence="7 10" id="KW-0648">Protein biosynthesis</keyword>
<sequence>MKKTFYITTPIYYTSGPLHIGHLYCTTVAWIFANYKKILGYDVKFLTGSDEHGQKIEQKAAAANKDPQTYVDELVDSYKKMWQRYNINYDYFSRTSDPKHMKMVQSIFTKFLELGFIYKGKYDGLYSVNDEEFLTKNQAVLKDGEYYHPVSGHKLILMSEESYFFKMKEFQNWWLKEVENNPQWLLPAKMTNEMITNFVSEGLEDLSVTRTNINWGIKTNEDPKHTLYVWLDALFNYVSALDFDLENPSDEYLKYWQNGDEIVHIIGKEISRFHFIYWTIFTKALGIKIPTKIYAHGLLRDKDGRKMSKSLNNVIEPEYLFSKYDDEMIKYYFASAISFGEDGNFSEDKLIDIVNSELVNNYGNLVSRTVKMISNSFPEGLIYRQSSKIEHLEIEEKINSFSSKFIELMDEFKLDKALEYSMNLSDALNKYIDILKPWTLTAHEHKEELENILVRLLNGIYAVSWSLQIVMPNKIAEVAKALNVSSFELGNISNFSKFDGVKTADKFILYNRIKKIVIQHGGRKNDSHNL</sequence>
<feature type="domain" description="Methionyl/Leucyl tRNA synthetase" evidence="11">
    <location>
        <begin position="6"/>
        <end position="369"/>
    </location>
</feature>
<dbReference type="InterPro" id="IPR009080">
    <property type="entry name" value="tRNAsynth_Ia_anticodon-bd"/>
</dbReference>
<proteinExistence type="inferred from homology"/>
<accession>D3VPM5</accession>
<comment type="function">
    <text evidence="1">Is required not only for elongation of protein synthesis but also for the initiation of all mRNA translation through initiator tRNA(fMet) aminoacylation.</text>
</comment>
<keyword evidence="4 10" id="KW-0436">Ligase</keyword>
<dbReference type="InterPro" id="IPR023457">
    <property type="entry name" value="Met-tRNA_synth_2"/>
</dbReference>
<dbReference type="InterPro" id="IPR015413">
    <property type="entry name" value="Methionyl/Leucyl_tRNA_Synth"/>
</dbReference>
<dbReference type="KEGG" id="mal:MAGa2060"/>
<dbReference type="SUPFAM" id="SSF52374">
    <property type="entry name" value="Nucleotidylyl transferase"/>
    <property type="match status" value="1"/>
</dbReference>
<dbReference type="PRINTS" id="PR01041">
    <property type="entry name" value="TRNASYNTHMET"/>
</dbReference>
<organism evidence="12 13">
    <name type="scientific">Mycoplasmopsis agalactiae</name>
    <name type="common">Mycoplasma agalactiae</name>
    <dbReference type="NCBI Taxonomy" id="2110"/>
    <lineage>
        <taxon>Bacteria</taxon>
        <taxon>Bacillati</taxon>
        <taxon>Mycoplasmatota</taxon>
        <taxon>Mycoplasmoidales</taxon>
        <taxon>Metamycoplasmataceae</taxon>
        <taxon>Mycoplasmopsis</taxon>
    </lineage>
</organism>
<dbReference type="OrthoDB" id="9810191at2"/>
<dbReference type="NCBIfam" id="TIGR00398">
    <property type="entry name" value="metG"/>
    <property type="match status" value="1"/>
</dbReference>
<keyword evidence="8 10" id="KW-0030">Aminoacyl-tRNA synthetase</keyword>
<gene>
    <name evidence="12" type="primary">metS</name>
    <name evidence="12" type="ordered locus">MAGa2060</name>
</gene>
<dbReference type="PANTHER" id="PTHR43326:SF1">
    <property type="entry name" value="METHIONINE--TRNA LIGASE, MITOCHONDRIAL"/>
    <property type="match status" value="1"/>
</dbReference>
<dbReference type="GO" id="GO:0004825">
    <property type="term" value="F:methionine-tRNA ligase activity"/>
    <property type="evidence" value="ECO:0007669"/>
    <property type="project" value="UniProtKB-EC"/>
</dbReference>
<evidence type="ECO:0000313" key="13">
    <source>
        <dbReference type="Proteomes" id="UP000006902"/>
    </source>
</evidence>
<keyword evidence="5 10" id="KW-0547">Nucleotide-binding</keyword>